<dbReference type="Proteomes" id="UP000005824">
    <property type="component" value="Unassembled WGS sequence"/>
</dbReference>
<feature type="transmembrane region" description="Helical" evidence="1">
    <location>
        <begin position="432"/>
        <end position="452"/>
    </location>
</feature>
<dbReference type="InParanoid" id="B4D8C3"/>
<feature type="transmembrane region" description="Helical" evidence="1">
    <location>
        <begin position="35"/>
        <end position="53"/>
    </location>
</feature>
<evidence type="ECO:0000313" key="2">
    <source>
        <dbReference type="EMBL" id="EDY17316.1"/>
    </source>
</evidence>
<gene>
    <name evidence="2" type="ORF">CfE428DRAFT_5163</name>
</gene>
<feature type="transmembrane region" description="Helical" evidence="1">
    <location>
        <begin position="343"/>
        <end position="366"/>
    </location>
</feature>
<dbReference type="STRING" id="497964.CfE428DRAFT_5163"/>
<feature type="transmembrane region" description="Helical" evidence="1">
    <location>
        <begin position="200"/>
        <end position="225"/>
    </location>
</feature>
<comment type="caution">
    <text evidence="2">The sequence shown here is derived from an EMBL/GenBank/DDBJ whole genome shotgun (WGS) entry which is preliminary data.</text>
</comment>
<keyword evidence="1" id="KW-0812">Transmembrane</keyword>
<feature type="transmembrane region" description="Helical" evidence="1">
    <location>
        <begin position="372"/>
        <end position="391"/>
    </location>
</feature>
<dbReference type="eggNOG" id="COG1277">
    <property type="taxonomic scope" value="Bacteria"/>
</dbReference>
<proteinExistence type="predicted"/>
<feature type="transmembrane region" description="Helical" evidence="1">
    <location>
        <begin position="500"/>
        <end position="522"/>
    </location>
</feature>
<evidence type="ECO:0008006" key="4">
    <source>
        <dbReference type="Google" id="ProtNLM"/>
    </source>
</evidence>
<keyword evidence="1" id="KW-1133">Transmembrane helix</keyword>
<feature type="transmembrane region" description="Helical" evidence="1">
    <location>
        <begin position="564"/>
        <end position="587"/>
    </location>
</feature>
<protein>
    <recommendedName>
        <fullName evidence="4">ABC-2 type transporter</fullName>
    </recommendedName>
</protein>
<accession>B4D8C3</accession>
<sequence length="597" mass="67087">MPDAVRRFAASTVVRLSMPLLWKELAEGAARPRTYVLRVVYAMALYGLFAFALPRLTDSRYYRGGPSFPSSTELLGFGSWIFERLQSFQLWGIILFQPALMCGRITQEKERDSLVLLFLTELRPWEIVLQKYIGGLVPMLSFLFLSLPLAGVAYALGGLESATIVDVALGLVLTVLQVGALALLFSAWCRTTVAALISTYFWGALLYFIPPILGRIMFVLLGGSISHFRSAPWQEDERWKLLNPTDGISLARGLNGSLWLYLLPSIGTILLCLGLTRWFLVRRAFVPPSNFLPRLFSRIDRWMKGVNRLAGGLVLYRESSSLPVTEPVFWRETQRRVLGKAHYLVRLLCAIEVPTVLLLMALLMVFGDGYETGGMLAFATAVLVGLAVLTLSTTASNSLVSERVGQTLDVLLTTPVSAREIVRQKERALRRLEWVLVVPLLTVFSAHAFFLTSSDAGQPFPRDWIPYLVCWVLTLVIYLPMITWLSLWIGLRVRTRFQGILITLSVLIFWMVALPFTIVMTAGRLGFNPEDSIWALLASPLSVPFLNEAGELQRIAHNSNEPDMIWQIILINSALYAGIAFLIRFCLFREADRCLRR</sequence>
<name>B4D8C3_9BACT</name>
<keyword evidence="1" id="KW-0472">Membrane</keyword>
<evidence type="ECO:0000256" key="1">
    <source>
        <dbReference type="SAM" id="Phobius"/>
    </source>
</evidence>
<organism evidence="2 3">
    <name type="scientific">Chthoniobacter flavus Ellin428</name>
    <dbReference type="NCBI Taxonomy" id="497964"/>
    <lineage>
        <taxon>Bacteria</taxon>
        <taxon>Pseudomonadati</taxon>
        <taxon>Verrucomicrobiota</taxon>
        <taxon>Spartobacteria</taxon>
        <taxon>Chthoniobacterales</taxon>
        <taxon>Chthoniobacteraceae</taxon>
        <taxon>Chthoniobacter</taxon>
    </lineage>
</organism>
<keyword evidence="3" id="KW-1185">Reference proteome</keyword>
<feature type="transmembrane region" description="Helical" evidence="1">
    <location>
        <begin position="168"/>
        <end position="188"/>
    </location>
</feature>
<feature type="transmembrane region" description="Helical" evidence="1">
    <location>
        <begin position="464"/>
        <end position="488"/>
    </location>
</feature>
<dbReference type="AlphaFoldDB" id="B4D8C3"/>
<dbReference type="PANTHER" id="PTHR43471">
    <property type="entry name" value="ABC TRANSPORTER PERMEASE"/>
    <property type="match status" value="1"/>
</dbReference>
<dbReference type="RefSeq" id="WP_006982484.1">
    <property type="nucleotide sequence ID" value="NZ_ABVL01000021.1"/>
</dbReference>
<reference evidence="2 3" key="1">
    <citation type="journal article" date="2011" name="J. Bacteriol.">
        <title>Genome sequence of Chthoniobacter flavus Ellin428, an aerobic heterotrophic soil bacterium.</title>
        <authorList>
            <person name="Kant R."/>
            <person name="van Passel M.W."/>
            <person name="Palva A."/>
            <person name="Lucas S."/>
            <person name="Lapidus A."/>
            <person name="Glavina Del Rio T."/>
            <person name="Dalin E."/>
            <person name="Tice H."/>
            <person name="Bruce D."/>
            <person name="Goodwin L."/>
            <person name="Pitluck S."/>
            <person name="Larimer F.W."/>
            <person name="Land M.L."/>
            <person name="Hauser L."/>
            <person name="Sangwan P."/>
            <person name="de Vos W.M."/>
            <person name="Janssen P.H."/>
            <person name="Smidt H."/>
        </authorList>
    </citation>
    <scope>NUCLEOTIDE SEQUENCE [LARGE SCALE GENOMIC DNA]</scope>
    <source>
        <strain evidence="2 3">Ellin428</strain>
    </source>
</reference>
<evidence type="ECO:0000313" key="3">
    <source>
        <dbReference type="Proteomes" id="UP000005824"/>
    </source>
</evidence>
<feature type="transmembrane region" description="Helical" evidence="1">
    <location>
        <begin position="258"/>
        <end position="280"/>
    </location>
</feature>
<feature type="transmembrane region" description="Helical" evidence="1">
    <location>
        <begin position="132"/>
        <end position="156"/>
    </location>
</feature>
<dbReference type="PANTHER" id="PTHR43471:SF12">
    <property type="entry name" value="HYPOTHETICAL MEMBRANE PROTEIN, CONSERVED"/>
    <property type="match status" value="1"/>
</dbReference>
<dbReference type="EMBL" id="ABVL01000021">
    <property type="protein sequence ID" value="EDY17316.1"/>
    <property type="molecule type" value="Genomic_DNA"/>
</dbReference>